<dbReference type="EMBL" id="CP003538">
    <property type="protein sequence ID" value="AGH98802.1"/>
    <property type="molecule type" value="Genomic_DNA"/>
</dbReference>
<sequence>MSLNRKRVFITGGTGGIGRPLVLLLEGAGAIVTVYSHEEEGGLAENLDVVCARLAADPPDILINMAGYNEFEVCEKQKAAPMLNLNLLVPIRMTQAVLPGMKSRGSGQIVNIGSMIGFIPLPYFSLYAATKAGLKGFSDSLRRELVGSGIAVTHISPRAVKTKANSGLKALLNQETKTPEDDPIHIAKRIFKAIQARESDVRVGYAERIFAILNVAFPSLVDSGLRRNKEIAESILSQPNEKKENSYEENIYRIHGRTSA</sequence>
<evidence type="ECO:0000256" key="1">
    <source>
        <dbReference type="ARBA" id="ARBA00006484"/>
    </source>
</evidence>
<keyword evidence="2" id="KW-0560">Oxidoreductase</keyword>
<dbReference type="Gene3D" id="3.40.50.720">
    <property type="entry name" value="NAD(P)-binding Rossmann-like Domain"/>
    <property type="match status" value="1"/>
</dbReference>
<accession>M4VHD4</accession>
<dbReference type="InterPro" id="IPR002347">
    <property type="entry name" value="SDR_fam"/>
</dbReference>
<dbReference type="PROSITE" id="PS00061">
    <property type="entry name" value="ADH_SHORT"/>
    <property type="match status" value="1"/>
</dbReference>
<dbReference type="PRINTS" id="PR00081">
    <property type="entry name" value="GDHRDH"/>
</dbReference>
<dbReference type="RefSeq" id="WP_015468329.1">
    <property type="nucleotide sequence ID" value="NC_020812.1"/>
</dbReference>
<gene>
    <name evidence="4" type="ORF">A11S_2002</name>
</gene>
<dbReference type="Pfam" id="PF00106">
    <property type="entry name" value="adh_short"/>
    <property type="match status" value="1"/>
</dbReference>
<dbReference type="Proteomes" id="UP000011932">
    <property type="component" value="Chromosome"/>
</dbReference>
<dbReference type="OrthoDB" id="9781689at2"/>
<dbReference type="KEGG" id="man:A11S_2002"/>
<dbReference type="PANTHER" id="PTHR44196">
    <property type="entry name" value="DEHYDROGENASE/REDUCTASE SDR FAMILY MEMBER 7B"/>
    <property type="match status" value="1"/>
</dbReference>
<evidence type="ECO:0000313" key="4">
    <source>
        <dbReference type="EMBL" id="AGH98802.1"/>
    </source>
</evidence>
<dbReference type="PATRIC" id="fig|349215.9.peg.1945"/>
<dbReference type="PANTHER" id="PTHR44196:SF1">
    <property type="entry name" value="DEHYDROGENASE_REDUCTASE SDR FAMILY MEMBER 7B"/>
    <property type="match status" value="1"/>
</dbReference>
<evidence type="ECO:0000313" key="5">
    <source>
        <dbReference type="Proteomes" id="UP000011932"/>
    </source>
</evidence>
<dbReference type="HOGENOM" id="CLU_010194_2_1_5"/>
<name>M4VHD4_9BACT</name>
<dbReference type="AlphaFoldDB" id="M4VHD4"/>
<dbReference type="STRING" id="349215.A11S_2002"/>
<organism evidence="4 5">
    <name type="scientific">Micavibrio aeruginosavorus EPB</name>
    <dbReference type="NCBI Taxonomy" id="349215"/>
    <lineage>
        <taxon>Bacteria</taxon>
        <taxon>Pseudomonadati</taxon>
        <taxon>Bdellovibrionota</taxon>
        <taxon>Bdellovibrionia</taxon>
        <taxon>Bdellovibrionales</taxon>
        <taxon>Pseudobdellovibrionaceae</taxon>
        <taxon>Micavibrio</taxon>
    </lineage>
</organism>
<proteinExistence type="inferred from homology"/>
<comment type="similarity">
    <text evidence="1 3">Belongs to the short-chain dehydrogenases/reductases (SDR) family.</text>
</comment>
<dbReference type="InterPro" id="IPR036291">
    <property type="entry name" value="NAD(P)-bd_dom_sf"/>
</dbReference>
<dbReference type="PRINTS" id="PR00080">
    <property type="entry name" value="SDRFAMILY"/>
</dbReference>
<dbReference type="GO" id="GO:0016020">
    <property type="term" value="C:membrane"/>
    <property type="evidence" value="ECO:0007669"/>
    <property type="project" value="TreeGrafter"/>
</dbReference>
<reference evidence="4 5" key="1">
    <citation type="journal article" date="2013" name="ISME J.">
        <title>By their genes ye shall know them: genomic signatures of predatory bacteria.</title>
        <authorList>
            <person name="Pasternak Z."/>
            <person name="Pietrokovski S."/>
            <person name="Rotem O."/>
            <person name="Gophna U."/>
            <person name="Lurie-Weinberger M.N."/>
            <person name="Jurkevitch E."/>
        </authorList>
    </citation>
    <scope>NUCLEOTIDE SEQUENCE [LARGE SCALE GENOMIC DNA]</scope>
    <source>
        <strain evidence="4">EPB</strain>
    </source>
</reference>
<protein>
    <submittedName>
        <fullName evidence="4">Short-chain alcohol dehydrogenase-like putative dehydrogenase</fullName>
    </submittedName>
</protein>
<dbReference type="InterPro" id="IPR020904">
    <property type="entry name" value="Sc_DH/Rdtase_CS"/>
</dbReference>
<dbReference type="SUPFAM" id="SSF51735">
    <property type="entry name" value="NAD(P)-binding Rossmann-fold domains"/>
    <property type="match status" value="1"/>
</dbReference>
<evidence type="ECO:0000256" key="3">
    <source>
        <dbReference type="RuleBase" id="RU000363"/>
    </source>
</evidence>
<evidence type="ECO:0000256" key="2">
    <source>
        <dbReference type="ARBA" id="ARBA00023002"/>
    </source>
</evidence>
<dbReference type="GO" id="GO:0016491">
    <property type="term" value="F:oxidoreductase activity"/>
    <property type="evidence" value="ECO:0007669"/>
    <property type="project" value="UniProtKB-KW"/>
</dbReference>